<dbReference type="Pfam" id="PF00702">
    <property type="entry name" value="Hydrolase"/>
    <property type="match status" value="1"/>
</dbReference>
<dbReference type="EMBL" id="FMYW01000013">
    <property type="protein sequence ID" value="SDC65540.1"/>
    <property type="molecule type" value="Genomic_DNA"/>
</dbReference>
<dbReference type="GO" id="GO:0005737">
    <property type="term" value="C:cytoplasm"/>
    <property type="evidence" value="ECO:0007669"/>
    <property type="project" value="TreeGrafter"/>
</dbReference>
<dbReference type="InterPro" id="IPR036412">
    <property type="entry name" value="HAD-like_sf"/>
</dbReference>
<proteinExistence type="predicted"/>
<evidence type="ECO:0008006" key="3">
    <source>
        <dbReference type="Google" id="ProtNLM"/>
    </source>
</evidence>
<gene>
    <name evidence="1" type="ORF">SAMN04487864_11330</name>
</gene>
<dbReference type="GO" id="GO:0016791">
    <property type="term" value="F:phosphatase activity"/>
    <property type="evidence" value="ECO:0007669"/>
    <property type="project" value="TreeGrafter"/>
</dbReference>
<dbReference type="InterPro" id="IPR023214">
    <property type="entry name" value="HAD_sf"/>
</dbReference>
<dbReference type="NCBIfam" id="TIGR01549">
    <property type="entry name" value="HAD-SF-IA-v1"/>
    <property type="match status" value="1"/>
</dbReference>
<dbReference type="AlphaFoldDB" id="A0A1G6NCI3"/>
<protein>
    <recommendedName>
        <fullName evidence="3">YqeG family HAD IIIA-type phosphatase</fullName>
    </recommendedName>
</protein>
<sequence>MFSLLFPYEYVDSVFSIDYKKLLQKGYKGIIFDIDMTLVPHGADSTAEIDALFKSIQAAGLKTLLLTNNSEERVKRFIRNIDTLYLCDAQKPNPECYLKAVEMMGIRKNETLFIGDQIFIDIYGANKCGIANILVKYVTAEVETKIGIRRNLEKIILALYRITGVYQHRLGDILKTER</sequence>
<evidence type="ECO:0000313" key="1">
    <source>
        <dbReference type="EMBL" id="SDC65540.1"/>
    </source>
</evidence>
<keyword evidence="2" id="KW-1185">Reference proteome</keyword>
<evidence type="ECO:0000313" key="2">
    <source>
        <dbReference type="Proteomes" id="UP000198943"/>
    </source>
</evidence>
<dbReference type="SUPFAM" id="SSF56784">
    <property type="entry name" value="HAD-like"/>
    <property type="match status" value="1"/>
</dbReference>
<name>A0A1G6NCI3_9FIRM</name>
<dbReference type="InterPro" id="IPR006549">
    <property type="entry name" value="HAD-SF_hydro_IIIA"/>
</dbReference>
<dbReference type="Proteomes" id="UP000198943">
    <property type="component" value="Unassembled WGS sequence"/>
</dbReference>
<dbReference type="InterPro" id="IPR006439">
    <property type="entry name" value="HAD-SF_hydro_IA"/>
</dbReference>
<reference evidence="2" key="1">
    <citation type="submission" date="2016-10" db="EMBL/GenBank/DDBJ databases">
        <authorList>
            <person name="Varghese N."/>
            <person name="Submissions S."/>
        </authorList>
    </citation>
    <scope>NUCLEOTIDE SEQUENCE [LARGE SCALE GENOMIC DNA]</scope>
    <source>
        <strain evidence="2">DSM 11005</strain>
    </source>
</reference>
<dbReference type="PANTHER" id="PTHR19288">
    <property type="entry name" value="4-NITROPHENYLPHOSPHATASE-RELATED"/>
    <property type="match status" value="1"/>
</dbReference>
<organism evidence="1 2">
    <name type="scientific">Succiniclasticum ruminis</name>
    <dbReference type="NCBI Taxonomy" id="40841"/>
    <lineage>
        <taxon>Bacteria</taxon>
        <taxon>Bacillati</taxon>
        <taxon>Bacillota</taxon>
        <taxon>Negativicutes</taxon>
        <taxon>Acidaminococcales</taxon>
        <taxon>Acidaminococcaceae</taxon>
        <taxon>Succiniclasticum</taxon>
    </lineage>
</organism>
<dbReference type="NCBIfam" id="TIGR01662">
    <property type="entry name" value="HAD-SF-IIIA"/>
    <property type="match status" value="1"/>
</dbReference>
<dbReference type="Gene3D" id="3.40.50.1000">
    <property type="entry name" value="HAD superfamily/HAD-like"/>
    <property type="match status" value="1"/>
</dbReference>
<accession>A0A1G6NCI3</accession>
<dbReference type="OrthoDB" id="9787572at2"/>